<protein>
    <submittedName>
        <fullName evidence="4">MerR family transcriptional regulator</fullName>
    </submittedName>
</protein>
<accession>A0A3N0AUF2</accession>
<dbReference type="AlphaFoldDB" id="A0A3N0AUF2"/>
<keyword evidence="1" id="KW-0238">DNA-binding</keyword>
<dbReference type="CDD" id="cd00592">
    <property type="entry name" value="HTH_MerR-like"/>
    <property type="match status" value="1"/>
</dbReference>
<name>A0A3N0AUF2_9ACTN</name>
<evidence type="ECO:0000313" key="4">
    <source>
        <dbReference type="EMBL" id="RNL38527.1"/>
    </source>
</evidence>
<reference evidence="5" key="1">
    <citation type="submission" date="2018-05" db="EMBL/GenBank/DDBJ databases">
        <title>Genome Sequencing of selected type strains of the family Eggerthellaceae.</title>
        <authorList>
            <person name="Danylec N."/>
            <person name="Stoll D.A."/>
            <person name="Doetsch A."/>
            <person name="Huch M."/>
        </authorList>
    </citation>
    <scope>NUCLEOTIDE SEQUENCE [LARGE SCALE GENOMIC DNA]</scope>
    <source>
        <strain evidence="5">DSM 16106</strain>
    </source>
</reference>
<dbReference type="InterPro" id="IPR009061">
    <property type="entry name" value="DNA-bd_dom_put_sf"/>
</dbReference>
<dbReference type="GO" id="GO:0003700">
    <property type="term" value="F:DNA-binding transcription factor activity"/>
    <property type="evidence" value="ECO:0007669"/>
    <property type="project" value="InterPro"/>
</dbReference>
<dbReference type="PRINTS" id="PR00040">
    <property type="entry name" value="HTHMERR"/>
</dbReference>
<comment type="caution">
    <text evidence="4">The sequence shown here is derived from an EMBL/GenBank/DDBJ whole genome shotgun (WGS) entry which is preliminary data.</text>
</comment>
<dbReference type="Proteomes" id="UP000278632">
    <property type="component" value="Unassembled WGS sequence"/>
</dbReference>
<dbReference type="Gene3D" id="1.10.1660.10">
    <property type="match status" value="1"/>
</dbReference>
<dbReference type="RefSeq" id="WP_123193081.1">
    <property type="nucleotide sequence ID" value="NZ_QICD01000038.1"/>
</dbReference>
<organism evidence="4 5">
    <name type="scientific">Paraeggerthella hongkongensis</name>
    <dbReference type="NCBI Taxonomy" id="230658"/>
    <lineage>
        <taxon>Bacteria</taxon>
        <taxon>Bacillati</taxon>
        <taxon>Actinomycetota</taxon>
        <taxon>Coriobacteriia</taxon>
        <taxon>Eggerthellales</taxon>
        <taxon>Eggerthellaceae</taxon>
        <taxon>Paraeggerthella</taxon>
    </lineage>
</organism>
<dbReference type="PROSITE" id="PS50937">
    <property type="entry name" value="HTH_MERR_2"/>
    <property type="match status" value="1"/>
</dbReference>
<sequence length="274" mass="30813">MRSKEIAELAGVTVRTLRHYHAIGLLPEPPRAENGYREYGAEGLVRLLRIKRLSALGFPLSRIGEVLDEMDANLEEASGPNADAALDELDRELELEIARLQEQRRTIALLKRERLDPDLPVRFARAAKTLMGNALETAPVRADERQALLIAGHLYTDEDTAELERVVAALDEHGLLDRLRAIQARFDDLSPEASYKEIDVLVSEAMEHLDPIIDAFDPANWSRDFDTQAELFLDEVARQGLSKAQIYAQDRLEEELEKKILGKREAALDPDVTS</sequence>
<keyword evidence="2" id="KW-0175">Coiled coil</keyword>
<gene>
    <name evidence="4" type="ORF">DMP08_11820</name>
</gene>
<evidence type="ECO:0000313" key="5">
    <source>
        <dbReference type="Proteomes" id="UP000278632"/>
    </source>
</evidence>
<evidence type="ECO:0000259" key="3">
    <source>
        <dbReference type="PROSITE" id="PS50937"/>
    </source>
</evidence>
<dbReference type="EMBL" id="QICD01000038">
    <property type="protein sequence ID" value="RNL38527.1"/>
    <property type="molecule type" value="Genomic_DNA"/>
</dbReference>
<feature type="domain" description="HTH merR-type" evidence="3">
    <location>
        <begin position="1"/>
        <end position="69"/>
    </location>
</feature>
<dbReference type="GO" id="GO:0003677">
    <property type="term" value="F:DNA binding"/>
    <property type="evidence" value="ECO:0007669"/>
    <property type="project" value="UniProtKB-KW"/>
</dbReference>
<dbReference type="OrthoDB" id="4569196at2"/>
<dbReference type="InterPro" id="IPR000551">
    <property type="entry name" value="MerR-type_HTH_dom"/>
</dbReference>
<dbReference type="PANTHER" id="PTHR30204:SF93">
    <property type="entry name" value="HTH MERR-TYPE DOMAIN-CONTAINING PROTEIN"/>
    <property type="match status" value="1"/>
</dbReference>
<dbReference type="InterPro" id="IPR047057">
    <property type="entry name" value="MerR_fam"/>
</dbReference>
<proteinExistence type="predicted"/>
<evidence type="ECO:0000256" key="2">
    <source>
        <dbReference type="SAM" id="Coils"/>
    </source>
</evidence>
<dbReference type="SUPFAM" id="SSF46955">
    <property type="entry name" value="Putative DNA-binding domain"/>
    <property type="match status" value="1"/>
</dbReference>
<keyword evidence="5" id="KW-1185">Reference proteome</keyword>
<feature type="coiled-coil region" evidence="2">
    <location>
        <begin position="86"/>
        <end position="113"/>
    </location>
</feature>
<dbReference type="SMART" id="SM00422">
    <property type="entry name" value="HTH_MERR"/>
    <property type="match status" value="1"/>
</dbReference>
<dbReference type="Pfam" id="PF13411">
    <property type="entry name" value="MerR_1"/>
    <property type="match status" value="1"/>
</dbReference>
<evidence type="ECO:0000256" key="1">
    <source>
        <dbReference type="ARBA" id="ARBA00023125"/>
    </source>
</evidence>
<dbReference type="PANTHER" id="PTHR30204">
    <property type="entry name" value="REDOX-CYCLING DRUG-SENSING TRANSCRIPTIONAL ACTIVATOR SOXR"/>
    <property type="match status" value="1"/>
</dbReference>